<protein>
    <submittedName>
        <fullName evidence="1">Uncharacterized protein</fullName>
    </submittedName>
</protein>
<gene>
    <name evidence="1" type="ORF">S03H2_49208</name>
</gene>
<comment type="caution">
    <text evidence="1">The sequence shown here is derived from an EMBL/GenBank/DDBJ whole genome shotgun (WGS) entry which is preliminary data.</text>
</comment>
<accession>X1HKE4</accession>
<name>X1HKE4_9ZZZZ</name>
<evidence type="ECO:0000313" key="1">
    <source>
        <dbReference type="EMBL" id="GAH70591.1"/>
    </source>
</evidence>
<dbReference type="AlphaFoldDB" id="X1HKE4"/>
<dbReference type="EMBL" id="BARU01031080">
    <property type="protein sequence ID" value="GAH70591.1"/>
    <property type="molecule type" value="Genomic_DNA"/>
</dbReference>
<organism evidence="1">
    <name type="scientific">marine sediment metagenome</name>
    <dbReference type="NCBI Taxonomy" id="412755"/>
    <lineage>
        <taxon>unclassified sequences</taxon>
        <taxon>metagenomes</taxon>
        <taxon>ecological metagenomes</taxon>
    </lineage>
</organism>
<proteinExistence type="predicted"/>
<reference evidence="1" key="1">
    <citation type="journal article" date="2014" name="Front. Microbiol.">
        <title>High frequency of phylogenetically diverse reductive dehalogenase-homologous genes in deep subseafloor sedimentary metagenomes.</title>
        <authorList>
            <person name="Kawai M."/>
            <person name="Futagami T."/>
            <person name="Toyoda A."/>
            <person name="Takaki Y."/>
            <person name="Nishi S."/>
            <person name="Hori S."/>
            <person name="Arai W."/>
            <person name="Tsubouchi T."/>
            <person name="Morono Y."/>
            <person name="Uchiyama I."/>
            <person name="Ito T."/>
            <person name="Fujiyama A."/>
            <person name="Inagaki F."/>
            <person name="Takami H."/>
        </authorList>
    </citation>
    <scope>NUCLEOTIDE SEQUENCE</scope>
    <source>
        <strain evidence="1">Expedition CK06-06</strain>
    </source>
</reference>
<feature type="non-terminal residue" evidence="1">
    <location>
        <position position="1"/>
    </location>
</feature>
<sequence>DECIAGILIGRQSSTKTLREATNEKITVCSYSFEDVYKDSETSFEELISKLHITVPMRVQT</sequence>